<dbReference type="Pfam" id="PF13529">
    <property type="entry name" value="Peptidase_C39_2"/>
    <property type="match status" value="1"/>
</dbReference>
<dbReference type="Gene3D" id="3.90.70.10">
    <property type="entry name" value="Cysteine proteinases"/>
    <property type="match status" value="1"/>
</dbReference>
<protein>
    <recommendedName>
        <fullName evidence="2">Peptidase C39-like domain-containing protein</fullName>
    </recommendedName>
</protein>
<comment type="caution">
    <text evidence="3">The sequence shown here is derived from an EMBL/GenBank/DDBJ whole genome shotgun (WGS) entry which is preliminary data.</text>
</comment>
<evidence type="ECO:0000256" key="1">
    <source>
        <dbReference type="SAM" id="MobiDB-lite"/>
    </source>
</evidence>
<dbReference type="AlphaFoldDB" id="A0A7V3N4C3"/>
<feature type="compositionally biased region" description="Pro residues" evidence="1">
    <location>
        <begin position="218"/>
        <end position="234"/>
    </location>
</feature>
<gene>
    <name evidence="3" type="ORF">ENV41_01570</name>
</gene>
<evidence type="ECO:0000259" key="2">
    <source>
        <dbReference type="Pfam" id="PF13529"/>
    </source>
</evidence>
<organism evidence="3">
    <name type="scientific">candidate division CPR3 bacterium</name>
    <dbReference type="NCBI Taxonomy" id="2268181"/>
    <lineage>
        <taxon>Bacteria</taxon>
        <taxon>Bacteria division CPR3</taxon>
    </lineage>
</organism>
<evidence type="ECO:0000313" key="3">
    <source>
        <dbReference type="EMBL" id="HFZ08804.1"/>
    </source>
</evidence>
<dbReference type="InterPro" id="IPR039564">
    <property type="entry name" value="Peptidase_C39-like"/>
</dbReference>
<reference evidence="3" key="1">
    <citation type="journal article" date="2020" name="mSystems">
        <title>Genome- and Community-Level Interaction Insights into Carbon Utilization and Element Cycling Functions of Hydrothermarchaeota in Hydrothermal Sediment.</title>
        <authorList>
            <person name="Zhou Z."/>
            <person name="Liu Y."/>
            <person name="Xu W."/>
            <person name="Pan J."/>
            <person name="Luo Z.H."/>
            <person name="Li M."/>
        </authorList>
    </citation>
    <scope>NUCLEOTIDE SEQUENCE [LARGE SCALE GENOMIC DNA]</scope>
    <source>
        <strain evidence="3">SpSt-757</strain>
    </source>
</reference>
<dbReference type="EMBL" id="DTGG01000053">
    <property type="protein sequence ID" value="HFZ08804.1"/>
    <property type="molecule type" value="Genomic_DNA"/>
</dbReference>
<name>A0A7V3N4C3_UNCC3</name>
<dbReference type="InterPro" id="IPR038765">
    <property type="entry name" value="Papain-like_cys_pep_sf"/>
</dbReference>
<feature type="region of interest" description="Disordered" evidence="1">
    <location>
        <begin position="199"/>
        <end position="237"/>
    </location>
</feature>
<feature type="domain" description="Peptidase C39-like" evidence="2">
    <location>
        <begin position="39"/>
        <end position="168"/>
    </location>
</feature>
<dbReference type="SUPFAM" id="SSF54001">
    <property type="entry name" value="Cysteine proteinases"/>
    <property type="match status" value="1"/>
</dbReference>
<accession>A0A7V3N4C3</accession>
<sequence>MTHPPTHDRAEALKDAYIVAVTGSDYRTSREENEFVLPVDFLDQFSWGRSEHNLNCGPASLVMAACYAKGEKPSGEKIGQVNKFLGIPPQGAFTNCPQLIKAAKSVFNLKVSQASWNINQIKEEIKKGNPVIAAVTSGYLSNRGYGWTDGHFVVVVGFSDNYLICHDPGTWRGDKKKYDVEEFKKALGAQKNAVIYGFGKINSPQPQPQTPQSQPQTKPKPPNPPEVDYPPTGIPPARRDKILLEKEPQHLGDDVQNVKMVYLKEFELSKEDLANRKEAVVKLRVKGIPKKDPIISFNRREVGRAVTKAGVWEWFEFSFKPDILHEGKNLLDIETFIPDFYETFDDCEFRDVYLILK</sequence>
<proteinExistence type="predicted"/>